<reference evidence="3" key="1">
    <citation type="submission" date="2015-01" db="EMBL/GenBank/DDBJ databases">
        <authorList>
            <person name="Aksoy S."/>
            <person name="Warren W."/>
            <person name="Wilson R.K."/>
        </authorList>
    </citation>
    <scope>NUCLEOTIDE SEQUENCE [LARGE SCALE GENOMIC DNA]</scope>
    <source>
        <strain evidence="3">IAEA</strain>
    </source>
</reference>
<dbReference type="EnsemblMetazoa" id="GPPI000388-RA">
    <property type="protein sequence ID" value="GPPI000388-PA"/>
    <property type="gene ID" value="GPPI000388"/>
</dbReference>
<sequence>MWLNFEKLRNQWLQNCKIERILINASLYYLCKAVASSISPSPSSILEPLQLRHLQQIIHGAASNSNGDATNNKIPKPAKMPIT</sequence>
<keyword evidence="3" id="KW-1185">Reference proteome</keyword>
<dbReference type="Proteomes" id="UP000092460">
    <property type="component" value="Unassembled WGS sequence"/>
</dbReference>
<protein>
    <submittedName>
        <fullName evidence="2">Uncharacterized protein</fullName>
    </submittedName>
</protein>
<feature type="compositionally biased region" description="Polar residues" evidence="1">
    <location>
        <begin position="62"/>
        <end position="73"/>
    </location>
</feature>
<name>A0A1B0AKW2_9MUSC</name>
<evidence type="ECO:0000313" key="3">
    <source>
        <dbReference type="Proteomes" id="UP000092460"/>
    </source>
</evidence>
<reference evidence="2" key="2">
    <citation type="submission" date="2020-05" db="UniProtKB">
        <authorList>
            <consortium name="EnsemblMetazoa"/>
        </authorList>
    </citation>
    <scope>IDENTIFICATION</scope>
    <source>
        <strain evidence="2">IAEA</strain>
    </source>
</reference>
<proteinExistence type="predicted"/>
<organism evidence="2 3">
    <name type="scientific">Glossina palpalis gambiensis</name>
    <dbReference type="NCBI Taxonomy" id="67801"/>
    <lineage>
        <taxon>Eukaryota</taxon>
        <taxon>Metazoa</taxon>
        <taxon>Ecdysozoa</taxon>
        <taxon>Arthropoda</taxon>
        <taxon>Hexapoda</taxon>
        <taxon>Insecta</taxon>
        <taxon>Pterygota</taxon>
        <taxon>Neoptera</taxon>
        <taxon>Endopterygota</taxon>
        <taxon>Diptera</taxon>
        <taxon>Brachycera</taxon>
        <taxon>Muscomorpha</taxon>
        <taxon>Hippoboscoidea</taxon>
        <taxon>Glossinidae</taxon>
        <taxon>Glossina</taxon>
    </lineage>
</organism>
<dbReference type="EMBL" id="JXJN01028866">
    <property type="status" value="NOT_ANNOTATED_CDS"/>
    <property type="molecule type" value="Genomic_DNA"/>
</dbReference>
<accession>A0A1B0AKW2</accession>
<evidence type="ECO:0000313" key="2">
    <source>
        <dbReference type="EnsemblMetazoa" id="GPPI000388-PA"/>
    </source>
</evidence>
<dbReference type="AlphaFoldDB" id="A0A1B0AKW2"/>
<evidence type="ECO:0000256" key="1">
    <source>
        <dbReference type="SAM" id="MobiDB-lite"/>
    </source>
</evidence>
<dbReference type="VEuPathDB" id="VectorBase:GPPI000388"/>
<feature type="region of interest" description="Disordered" evidence="1">
    <location>
        <begin position="62"/>
        <end position="83"/>
    </location>
</feature>